<keyword evidence="3" id="KW-0456">Lyase</keyword>
<dbReference type="Proteomes" id="UP000826725">
    <property type="component" value="Chromosome"/>
</dbReference>
<dbReference type="EC" id="3.5.1.2" evidence="3"/>
<dbReference type="KEGG" id="dbk:DGMP_13600"/>
<dbReference type="GO" id="GO:0016829">
    <property type="term" value="F:lyase activity"/>
    <property type="evidence" value="ECO:0007669"/>
    <property type="project" value="UniProtKB-KW"/>
</dbReference>
<dbReference type="HAMAP" id="MF_00278">
    <property type="entry name" value="HisH"/>
    <property type="match status" value="1"/>
</dbReference>
<accession>A0A8D5JLK8</accession>
<evidence type="ECO:0000256" key="2">
    <source>
        <dbReference type="ARBA" id="ARBA00022962"/>
    </source>
</evidence>
<dbReference type="PROSITE" id="PS51273">
    <property type="entry name" value="GATASE_TYPE_1"/>
    <property type="match status" value="1"/>
</dbReference>
<dbReference type="UniPathway" id="UPA00031">
    <property type="reaction ID" value="UER00010"/>
</dbReference>
<dbReference type="InterPro" id="IPR010139">
    <property type="entry name" value="Imidazole-glycPsynth_HisH"/>
</dbReference>
<comment type="subunit">
    <text evidence="1 3">Heterodimer of HisH and HisF.</text>
</comment>
<evidence type="ECO:0000259" key="4">
    <source>
        <dbReference type="Pfam" id="PF00117"/>
    </source>
</evidence>
<comment type="function">
    <text evidence="3">IGPS catalyzes the conversion of PRFAR and glutamine to IGP, AICAR and glutamate. The HisH subunit catalyzes the hydrolysis of glutamine to glutamate and ammonia as part of the synthesis of IGP and AICAR. The resulting ammonia molecule is channeled to the active site of HisF.</text>
</comment>
<keyword evidence="3" id="KW-0963">Cytoplasm</keyword>
<dbReference type="InterPro" id="IPR017926">
    <property type="entry name" value="GATASE"/>
</dbReference>
<comment type="subcellular location">
    <subcellularLocation>
        <location evidence="3">Cytoplasm</location>
    </subcellularLocation>
</comment>
<comment type="pathway">
    <text evidence="3">Amino-acid biosynthesis; L-histidine biosynthesis; L-histidine from 5-phospho-alpha-D-ribose 1-diphosphate: step 5/9.</text>
</comment>
<gene>
    <name evidence="3 5" type="primary">hisH</name>
    <name evidence="5" type="ORF">DGMP_13600</name>
</gene>
<dbReference type="EC" id="4.3.2.10" evidence="3"/>
<dbReference type="PANTHER" id="PTHR42701:SF1">
    <property type="entry name" value="IMIDAZOLE GLYCEROL PHOSPHATE SYNTHASE SUBUNIT HISH"/>
    <property type="match status" value="1"/>
</dbReference>
<keyword evidence="3" id="KW-0378">Hydrolase</keyword>
<dbReference type="AlphaFoldDB" id="A0A8D5JLK8"/>
<dbReference type="NCBIfam" id="TIGR01855">
    <property type="entry name" value="IMP_synth_hisH"/>
    <property type="match status" value="1"/>
</dbReference>
<dbReference type="GO" id="GO:0000107">
    <property type="term" value="F:imidazoleglycerol-phosphate synthase activity"/>
    <property type="evidence" value="ECO:0007669"/>
    <property type="project" value="UniProtKB-UniRule"/>
</dbReference>
<evidence type="ECO:0000313" key="5">
    <source>
        <dbReference type="EMBL" id="BCL60667.1"/>
    </source>
</evidence>
<dbReference type="PANTHER" id="PTHR42701">
    <property type="entry name" value="IMIDAZOLE GLYCEROL PHOSPHATE SYNTHASE SUBUNIT HISH"/>
    <property type="match status" value="1"/>
</dbReference>
<keyword evidence="3" id="KW-0368">Histidine biosynthesis</keyword>
<reference evidence="5" key="1">
    <citation type="submission" date="2020-09" db="EMBL/GenBank/DDBJ databases">
        <title>Desulfogranum mesoprofundum gen. nov., sp. nov., a novel mesophilic, sulfate-reducing chemolithoautotroph isolated from a deep-sea hydrothermal vent chimney in the Suiyo Seamount.</title>
        <authorList>
            <person name="Hashimoto Y."/>
            <person name="Nakagawa S."/>
        </authorList>
    </citation>
    <scope>NUCLEOTIDE SEQUENCE</scope>
    <source>
        <strain evidence="5">KT2</strain>
    </source>
</reference>
<evidence type="ECO:0000256" key="3">
    <source>
        <dbReference type="HAMAP-Rule" id="MF_00278"/>
    </source>
</evidence>
<proteinExistence type="inferred from homology"/>
<evidence type="ECO:0000313" key="6">
    <source>
        <dbReference type="Proteomes" id="UP000826725"/>
    </source>
</evidence>
<feature type="domain" description="Glutamine amidotransferase" evidence="4">
    <location>
        <begin position="7"/>
        <end position="206"/>
    </location>
</feature>
<dbReference type="EMBL" id="AP024086">
    <property type="protein sequence ID" value="BCL60667.1"/>
    <property type="molecule type" value="Genomic_DNA"/>
</dbReference>
<dbReference type="CDD" id="cd01748">
    <property type="entry name" value="GATase1_IGP_Synthase"/>
    <property type="match status" value="1"/>
</dbReference>
<dbReference type="PROSITE" id="PS51274">
    <property type="entry name" value="GATASE_COBBQ"/>
    <property type="match status" value="1"/>
</dbReference>
<dbReference type="GO" id="GO:0005737">
    <property type="term" value="C:cytoplasm"/>
    <property type="evidence" value="ECO:0007669"/>
    <property type="project" value="UniProtKB-SubCell"/>
</dbReference>
<feature type="active site" description="Nucleophile" evidence="3">
    <location>
        <position position="83"/>
    </location>
</feature>
<keyword evidence="3" id="KW-0028">Amino-acid biosynthesis</keyword>
<name>A0A8D5JLK8_9BACT</name>
<dbReference type="PIRSF" id="PIRSF000495">
    <property type="entry name" value="Amidotransf_hisH"/>
    <property type="match status" value="1"/>
</dbReference>
<comment type="catalytic activity">
    <reaction evidence="3">
        <text>L-glutamine + H2O = L-glutamate + NH4(+)</text>
        <dbReference type="Rhea" id="RHEA:15889"/>
        <dbReference type="ChEBI" id="CHEBI:15377"/>
        <dbReference type="ChEBI" id="CHEBI:28938"/>
        <dbReference type="ChEBI" id="CHEBI:29985"/>
        <dbReference type="ChEBI" id="CHEBI:58359"/>
        <dbReference type="EC" id="3.5.1.2"/>
    </reaction>
</comment>
<sequence>MGKDVAVIDYGAGNVWSVLNAFKYLGATPRLVDDPEQVLTADFLVLPGVGSFRQGMNRLREYGIDKALQEAVGEKGKKILGICLGMQLLGGYGTEDGYTEGLGLVSHGVEPFAKEEVNGRKIPHVGFNSVLFKKTDGLFRGLGPQADFYFVHSYRMLPEGSDPVFARGICSYGIDFLAAFEKDNVCGTQFHPEKSQTNGLILLQNFLNS</sequence>
<dbReference type="GO" id="GO:0004359">
    <property type="term" value="F:glutaminase activity"/>
    <property type="evidence" value="ECO:0007669"/>
    <property type="project" value="UniProtKB-EC"/>
</dbReference>
<comment type="catalytic activity">
    <reaction evidence="3">
        <text>5-[(5-phospho-1-deoxy-D-ribulos-1-ylimino)methylamino]-1-(5-phospho-beta-D-ribosyl)imidazole-4-carboxamide + L-glutamine = D-erythro-1-(imidazol-4-yl)glycerol 3-phosphate + 5-amino-1-(5-phospho-beta-D-ribosyl)imidazole-4-carboxamide + L-glutamate + H(+)</text>
        <dbReference type="Rhea" id="RHEA:24793"/>
        <dbReference type="ChEBI" id="CHEBI:15378"/>
        <dbReference type="ChEBI" id="CHEBI:29985"/>
        <dbReference type="ChEBI" id="CHEBI:58278"/>
        <dbReference type="ChEBI" id="CHEBI:58359"/>
        <dbReference type="ChEBI" id="CHEBI:58475"/>
        <dbReference type="ChEBI" id="CHEBI:58525"/>
        <dbReference type="EC" id="4.3.2.10"/>
    </reaction>
</comment>
<evidence type="ECO:0000256" key="1">
    <source>
        <dbReference type="ARBA" id="ARBA00011152"/>
    </source>
</evidence>
<feature type="active site" evidence="3">
    <location>
        <position position="193"/>
    </location>
</feature>
<dbReference type="Pfam" id="PF00117">
    <property type="entry name" value="GATase"/>
    <property type="match status" value="1"/>
</dbReference>
<dbReference type="GO" id="GO:0000105">
    <property type="term" value="P:L-histidine biosynthetic process"/>
    <property type="evidence" value="ECO:0007669"/>
    <property type="project" value="UniProtKB-UniRule"/>
</dbReference>
<keyword evidence="6" id="KW-1185">Reference proteome</keyword>
<feature type="active site" evidence="3">
    <location>
        <position position="191"/>
    </location>
</feature>
<protein>
    <recommendedName>
        <fullName evidence="3">Imidazole glycerol phosphate synthase subunit HisH</fullName>
        <ecNumber evidence="3">4.3.2.10</ecNumber>
    </recommendedName>
    <alternativeName>
        <fullName evidence="3">IGP synthase glutaminase subunit</fullName>
        <ecNumber evidence="3">3.5.1.2</ecNumber>
    </alternativeName>
    <alternativeName>
        <fullName evidence="3">IGP synthase subunit HisH</fullName>
    </alternativeName>
    <alternativeName>
        <fullName evidence="3">ImGP synthase subunit HisH</fullName>
        <shortName evidence="3">IGPS subunit HisH</shortName>
    </alternativeName>
</protein>
<keyword evidence="2 3" id="KW-0315">Glutamine amidotransferase</keyword>
<organism evidence="5 6">
    <name type="scientific">Desulfomarina profundi</name>
    <dbReference type="NCBI Taxonomy" id="2772557"/>
    <lineage>
        <taxon>Bacteria</taxon>
        <taxon>Pseudomonadati</taxon>
        <taxon>Thermodesulfobacteriota</taxon>
        <taxon>Desulfobulbia</taxon>
        <taxon>Desulfobulbales</taxon>
        <taxon>Desulfobulbaceae</taxon>
        <taxon>Desulfomarina</taxon>
    </lineage>
</organism>